<evidence type="ECO:0000313" key="1">
    <source>
        <dbReference type="EMBL" id="KJF38312.1"/>
    </source>
</evidence>
<dbReference type="Gene3D" id="3.20.20.210">
    <property type="match status" value="1"/>
</dbReference>
<evidence type="ECO:0008006" key="3">
    <source>
        <dbReference type="Google" id="ProtNLM"/>
    </source>
</evidence>
<organism evidence="1 2">
    <name type="scientific">Ruthenibacterium lactatiformans</name>
    <dbReference type="NCBI Taxonomy" id="1550024"/>
    <lineage>
        <taxon>Bacteria</taxon>
        <taxon>Bacillati</taxon>
        <taxon>Bacillota</taxon>
        <taxon>Clostridia</taxon>
        <taxon>Eubacteriales</taxon>
        <taxon>Oscillospiraceae</taxon>
        <taxon>Ruthenibacterium</taxon>
    </lineage>
</organism>
<dbReference type="RefSeq" id="WP_050006662.1">
    <property type="nucleotide sequence ID" value="NZ_CAOJUJ010000009.1"/>
</dbReference>
<proteinExistence type="predicted"/>
<dbReference type="EMBL" id="JXXK01000052">
    <property type="protein sequence ID" value="KJF38312.1"/>
    <property type="molecule type" value="Genomic_DNA"/>
</dbReference>
<evidence type="ECO:0000313" key="2">
    <source>
        <dbReference type="Proteomes" id="UP000032483"/>
    </source>
</evidence>
<dbReference type="InterPro" id="IPR038071">
    <property type="entry name" value="UROD/MetE-like_sf"/>
</dbReference>
<dbReference type="AlphaFoldDB" id="A0A0D8IUH1"/>
<name>A0A0D8IUH1_9FIRM</name>
<keyword evidence="2" id="KW-1185">Reference proteome</keyword>
<comment type="caution">
    <text evidence="1">The sequence shown here is derived from an EMBL/GenBank/DDBJ whole genome shotgun (WGS) entry which is preliminary data.</text>
</comment>
<accession>A0A0D8IUH1</accession>
<dbReference type="GeneID" id="42858586"/>
<dbReference type="Proteomes" id="UP000032483">
    <property type="component" value="Unassembled WGS sequence"/>
</dbReference>
<sequence>MNADQQILTQLAKEYREVAFAPVNEERRALWKALNGLRECRPLIMIDQLPWHELDVDGDLKLRCRDADARIVEDALRKQLYQAKYFPADKVFEPYLELPKTIEGYHHGVVRREVTLAADERNDVVSHSYVSQLSSESDLENLKFPDIRVDEAKDKKRWEKVSEMVSGILPVRLTGVRMFHCGIWDDLVEAIGTDNFFFFFADEPELLHKAARRMADICQSLIDQLTEKQLFDAYEPTVHCTGAYTDELPQDKEKNVRPGDVWTFGLAQMLGSVSPQMFEEYEVEYVKPLLEQFGLVYYGCCEPLHNRIDYIRKIKNVRKISMSPWADIRAGAEHIHGDYVISRKPNPAYLAAASFDPELVRRELQETCRAAKENGCTCELILKDVSTVQYHPERLAQWHKIAVEVAGEW</sequence>
<gene>
    <name evidence="1" type="ORF">TQ39_18810</name>
</gene>
<reference evidence="1" key="1">
    <citation type="submission" date="2015-02" db="EMBL/GenBank/DDBJ databases">
        <title>A novel member of the family Ruminococcaceae isolated from human feces.</title>
        <authorList>
            <person name="Shkoporov A.N."/>
            <person name="Chaplin A.V."/>
            <person name="Motuzova O.V."/>
            <person name="Kafarskaia L.I."/>
            <person name="Khokhlova E.V."/>
            <person name="Efimov B.A."/>
        </authorList>
    </citation>
    <scope>NUCLEOTIDE SEQUENCE [LARGE SCALE GENOMIC DNA]</scope>
    <source>
        <strain evidence="1">585-1</strain>
    </source>
</reference>
<protein>
    <recommendedName>
        <fullName evidence="3">Uroporphyrinogen decarboxylase (URO-D) domain-containing protein</fullName>
    </recommendedName>
</protein>